<accession>A0A9W4S7F7</accession>
<dbReference type="AlphaFoldDB" id="A0A9W4S7F7"/>
<dbReference type="FunFam" id="1.10.238.10:FF:000001">
    <property type="entry name" value="Calmodulin 1"/>
    <property type="match status" value="1"/>
</dbReference>
<gene>
    <name evidence="6" type="ORF">CGXH109_LOCUS137258</name>
</gene>
<dbReference type="Pfam" id="PF13499">
    <property type="entry name" value="EF-hand_7"/>
    <property type="match status" value="2"/>
</dbReference>
<keyword evidence="2" id="KW-0677">Repeat</keyword>
<keyword evidence="3" id="KW-0106">Calcium</keyword>
<dbReference type="CDD" id="cd00051">
    <property type="entry name" value="EFh"/>
    <property type="match status" value="2"/>
</dbReference>
<reference evidence="6" key="1">
    <citation type="submission" date="2022-08" db="EMBL/GenBank/DDBJ databases">
        <authorList>
            <person name="Giroux E."/>
            <person name="Giroux E."/>
        </authorList>
    </citation>
    <scope>NUCLEOTIDE SEQUENCE</scope>
    <source>
        <strain evidence="6">H1091258</strain>
    </source>
</reference>
<evidence type="ECO:0000256" key="2">
    <source>
        <dbReference type="ARBA" id="ARBA00022737"/>
    </source>
</evidence>
<evidence type="ECO:0000256" key="4">
    <source>
        <dbReference type="SAM" id="MobiDB-lite"/>
    </source>
</evidence>
<dbReference type="InterPro" id="IPR011992">
    <property type="entry name" value="EF-hand-dom_pair"/>
</dbReference>
<dbReference type="PANTHER" id="PTHR23048">
    <property type="entry name" value="MYOSIN LIGHT CHAIN 1, 3"/>
    <property type="match status" value="1"/>
</dbReference>
<comment type="caution">
    <text evidence="6">The sequence shown here is derived from an EMBL/GenBank/DDBJ whole genome shotgun (WGS) entry which is preliminary data.</text>
</comment>
<dbReference type="PANTHER" id="PTHR23048:SF0">
    <property type="entry name" value="CALMODULIN LIKE 3"/>
    <property type="match status" value="1"/>
</dbReference>
<sequence>MQARHNLTEEQVKDYKAVFSVWDRDNTGGIDAEEFRIAMKSLGLNPSIEEVKELMREVDPKGKGDISLDEFLDLMSEAPATSSKAADPNRELTAAFKVFDKDNSGSVSPSELRQVLLSLGQRATDEEIEEMIRHADLDGNGSIDCKLHPQRSTRVALQRCTTALQQQQQQHAKLPCATAALRCSADGRISLFPSPPPPKFPRLNLAHPSEDCG</sequence>
<dbReference type="InterPro" id="IPR050230">
    <property type="entry name" value="CALM/Myosin/TropC-like"/>
</dbReference>
<dbReference type="PROSITE" id="PS50222">
    <property type="entry name" value="EF_HAND_2"/>
    <property type="match status" value="3"/>
</dbReference>
<dbReference type="EMBL" id="CAMGZC010002095">
    <property type="protein sequence ID" value="CAI0654365.1"/>
    <property type="molecule type" value="Genomic_DNA"/>
</dbReference>
<dbReference type="SUPFAM" id="SSF47473">
    <property type="entry name" value="EF-hand"/>
    <property type="match status" value="1"/>
</dbReference>
<feature type="domain" description="EF-hand" evidence="5">
    <location>
        <begin position="46"/>
        <end position="81"/>
    </location>
</feature>
<dbReference type="InterPro" id="IPR018247">
    <property type="entry name" value="EF_Hand_1_Ca_BS"/>
</dbReference>
<dbReference type="InterPro" id="IPR002048">
    <property type="entry name" value="EF_hand_dom"/>
</dbReference>
<evidence type="ECO:0000313" key="7">
    <source>
        <dbReference type="Proteomes" id="UP001152533"/>
    </source>
</evidence>
<dbReference type="Proteomes" id="UP001152533">
    <property type="component" value="Unassembled WGS sequence"/>
</dbReference>
<dbReference type="GO" id="GO:0005509">
    <property type="term" value="F:calcium ion binding"/>
    <property type="evidence" value="ECO:0007669"/>
    <property type="project" value="InterPro"/>
</dbReference>
<dbReference type="Gene3D" id="1.10.238.10">
    <property type="entry name" value="EF-hand"/>
    <property type="match status" value="2"/>
</dbReference>
<name>A0A9W4S7F7_9PEZI</name>
<protein>
    <recommendedName>
        <fullName evidence="1">Calmodulin</fullName>
    </recommendedName>
</protein>
<evidence type="ECO:0000256" key="1">
    <source>
        <dbReference type="ARBA" id="ARBA00020786"/>
    </source>
</evidence>
<organism evidence="6 7">
    <name type="scientific">Colletotrichum noveboracense</name>
    <dbReference type="NCBI Taxonomy" id="2664923"/>
    <lineage>
        <taxon>Eukaryota</taxon>
        <taxon>Fungi</taxon>
        <taxon>Dikarya</taxon>
        <taxon>Ascomycota</taxon>
        <taxon>Pezizomycotina</taxon>
        <taxon>Sordariomycetes</taxon>
        <taxon>Hypocreomycetidae</taxon>
        <taxon>Glomerellales</taxon>
        <taxon>Glomerellaceae</taxon>
        <taxon>Colletotrichum</taxon>
        <taxon>Colletotrichum gloeosporioides species complex</taxon>
    </lineage>
</organism>
<evidence type="ECO:0000313" key="6">
    <source>
        <dbReference type="EMBL" id="CAI0654365.1"/>
    </source>
</evidence>
<feature type="domain" description="EF-hand" evidence="5">
    <location>
        <begin position="87"/>
        <end position="122"/>
    </location>
</feature>
<feature type="domain" description="EF-hand" evidence="5">
    <location>
        <begin position="10"/>
        <end position="45"/>
    </location>
</feature>
<proteinExistence type="predicted"/>
<keyword evidence="7" id="KW-1185">Reference proteome</keyword>
<evidence type="ECO:0000256" key="3">
    <source>
        <dbReference type="ARBA" id="ARBA00022837"/>
    </source>
</evidence>
<feature type="region of interest" description="Disordered" evidence="4">
    <location>
        <begin position="192"/>
        <end position="213"/>
    </location>
</feature>
<dbReference type="GO" id="GO:0016460">
    <property type="term" value="C:myosin II complex"/>
    <property type="evidence" value="ECO:0007669"/>
    <property type="project" value="TreeGrafter"/>
</dbReference>
<dbReference type="SMART" id="SM00054">
    <property type="entry name" value="EFh"/>
    <property type="match status" value="4"/>
</dbReference>
<dbReference type="PROSITE" id="PS00018">
    <property type="entry name" value="EF_HAND_1"/>
    <property type="match status" value="1"/>
</dbReference>
<evidence type="ECO:0000259" key="5">
    <source>
        <dbReference type="PROSITE" id="PS50222"/>
    </source>
</evidence>